<dbReference type="KEGG" id="ptai:ICN73_16955"/>
<feature type="active site" evidence="5">
    <location>
        <position position="265"/>
    </location>
</feature>
<dbReference type="PIRSF" id="PIRSF016020">
    <property type="entry name" value="PHexose_mutarotase"/>
    <property type="match status" value="1"/>
</dbReference>
<dbReference type="AlphaFoldDB" id="A0A7L9GAX0"/>
<dbReference type="EMBL" id="CP062699">
    <property type="protein sequence ID" value="QOJ89552.1"/>
    <property type="molecule type" value="Genomic_DNA"/>
</dbReference>
<evidence type="ECO:0000256" key="4">
    <source>
        <dbReference type="PIRNR" id="PIRNR016020"/>
    </source>
</evidence>
<organism evidence="6 7">
    <name type="scientific">Pseudomonas taiwanensis</name>
    <dbReference type="NCBI Taxonomy" id="470150"/>
    <lineage>
        <taxon>Bacteria</taxon>
        <taxon>Pseudomonadati</taxon>
        <taxon>Pseudomonadota</taxon>
        <taxon>Gammaproteobacteria</taxon>
        <taxon>Pseudomonadales</taxon>
        <taxon>Pseudomonadaceae</taxon>
        <taxon>Pseudomonas</taxon>
    </lineage>
</organism>
<reference evidence="6" key="1">
    <citation type="submission" date="2020-09" db="EMBL/GenBank/DDBJ databases">
        <title>Complete genome sequence of Pseudomonas taiwanensis CC, a plant growth-promoting and biotite-weathering strain.</title>
        <authorList>
            <person name="Cheng C."/>
        </authorList>
    </citation>
    <scope>NUCLEOTIDE SEQUENCE [LARGE SCALE GENOMIC DNA]</scope>
    <source>
        <strain evidence="6">WRS8</strain>
    </source>
</reference>
<dbReference type="GO" id="GO:0005975">
    <property type="term" value="P:carbohydrate metabolic process"/>
    <property type="evidence" value="ECO:0007669"/>
    <property type="project" value="InterPro"/>
</dbReference>
<keyword evidence="3 4" id="KW-0413">Isomerase</keyword>
<evidence type="ECO:0000256" key="2">
    <source>
        <dbReference type="ARBA" id="ARBA00005866"/>
    </source>
</evidence>
<dbReference type="Proteomes" id="UP000593847">
    <property type="component" value="Chromosome"/>
</dbReference>
<evidence type="ECO:0000256" key="5">
    <source>
        <dbReference type="PIRSR" id="PIRSR016020-1"/>
    </source>
</evidence>
<dbReference type="GO" id="GO:0030246">
    <property type="term" value="F:carbohydrate binding"/>
    <property type="evidence" value="ECO:0007669"/>
    <property type="project" value="UniProtKB-UniRule"/>
</dbReference>
<dbReference type="Gene3D" id="2.70.98.10">
    <property type="match status" value="1"/>
</dbReference>
<evidence type="ECO:0000256" key="3">
    <source>
        <dbReference type="ARBA" id="ARBA00023235"/>
    </source>
</evidence>
<dbReference type="SUPFAM" id="SSF74650">
    <property type="entry name" value="Galactose mutarotase-like"/>
    <property type="match status" value="1"/>
</dbReference>
<name>A0A7L9GAX0_9PSED</name>
<comment type="similarity">
    <text evidence="2 4">Belongs to the glucose-6-phosphate 1-epimerase family.</text>
</comment>
<dbReference type="CDD" id="cd09020">
    <property type="entry name" value="D-hex-6-P-epi_like"/>
    <property type="match status" value="1"/>
</dbReference>
<protein>
    <recommendedName>
        <fullName evidence="4">Putative glucose-6-phosphate 1-epimerase</fullName>
        <ecNumber evidence="4">5.1.3.15</ecNumber>
    </recommendedName>
</protein>
<keyword evidence="7" id="KW-1185">Reference proteome</keyword>
<gene>
    <name evidence="6" type="ORF">ICN73_16955</name>
</gene>
<dbReference type="PANTHER" id="PTHR11122">
    <property type="entry name" value="APOSPORY-ASSOCIATED PROTEIN C-RELATED"/>
    <property type="match status" value="1"/>
</dbReference>
<feature type="active site" evidence="5">
    <location>
        <position position="162"/>
    </location>
</feature>
<evidence type="ECO:0000313" key="7">
    <source>
        <dbReference type="Proteomes" id="UP000593847"/>
    </source>
</evidence>
<evidence type="ECO:0000256" key="1">
    <source>
        <dbReference type="ARBA" id="ARBA00001096"/>
    </source>
</evidence>
<dbReference type="GO" id="GO:0047938">
    <property type="term" value="F:glucose-6-phosphate 1-epimerase activity"/>
    <property type="evidence" value="ECO:0007669"/>
    <property type="project" value="UniProtKB-UniRule"/>
</dbReference>
<accession>A0A7L9GAX0</accession>
<evidence type="ECO:0000313" key="6">
    <source>
        <dbReference type="EMBL" id="QOJ89552.1"/>
    </source>
</evidence>
<dbReference type="Pfam" id="PF01263">
    <property type="entry name" value="Aldose_epim"/>
    <property type="match status" value="1"/>
</dbReference>
<dbReference type="InterPro" id="IPR014718">
    <property type="entry name" value="GH-type_carb-bd"/>
</dbReference>
<comment type="catalytic activity">
    <reaction evidence="1">
        <text>alpha-D-glucose 6-phosphate = beta-D-glucose 6-phosphate</text>
        <dbReference type="Rhea" id="RHEA:16249"/>
        <dbReference type="ChEBI" id="CHEBI:58225"/>
        <dbReference type="ChEBI" id="CHEBI:58247"/>
        <dbReference type="EC" id="5.1.3.15"/>
    </reaction>
</comment>
<dbReference type="InterPro" id="IPR025532">
    <property type="entry name" value="G6P_1-epimerase"/>
</dbReference>
<dbReference type="InterPro" id="IPR011013">
    <property type="entry name" value="Gal_mutarotase_sf_dom"/>
</dbReference>
<dbReference type="InterPro" id="IPR008183">
    <property type="entry name" value="Aldose_1/G6P_1-epimerase"/>
</dbReference>
<dbReference type="PANTHER" id="PTHR11122:SF13">
    <property type="entry name" value="GLUCOSE-6-PHOSPHATE 1-EPIMERASE"/>
    <property type="match status" value="1"/>
</dbReference>
<proteinExistence type="inferred from homology"/>
<dbReference type="EC" id="5.1.3.15" evidence="4"/>
<dbReference type="RefSeq" id="WP_186553630.1">
    <property type="nucleotide sequence ID" value="NZ_CP062699.1"/>
</dbReference>
<sequence>MLATAAIHAVNINGLPAWRLELGDAFALISAQGAQLLEYGFHGEPAVIWNNPHASFIPGQPIRGGVPVCWPWFTALETNPQAVRDAWQCAEPPFHGLVRQVDWRLECTSLEPQALRLTLRSPVDHHGLTTRLHLSLEPLALELHLEISNAGSRSIAMAAALHSYYAVSDVREVSLQGFAGTRYQDNLKDRVLCQQVDEPPIAGLTERVYQGLPDRLTLEDPAWQRRIVIEPRDSRSAVLWNPGPERAASLDQFHPEAWHGMLCIETTRVQEDLLEVAAGTQGGFGVRISREPTTRT</sequence>